<dbReference type="InterPro" id="IPR013784">
    <property type="entry name" value="Carb-bd-like_fold"/>
</dbReference>
<organism evidence="2 3">
    <name type="scientific">Aeoliella mucimassa</name>
    <dbReference type="NCBI Taxonomy" id="2527972"/>
    <lineage>
        <taxon>Bacteria</taxon>
        <taxon>Pseudomonadati</taxon>
        <taxon>Planctomycetota</taxon>
        <taxon>Planctomycetia</taxon>
        <taxon>Pirellulales</taxon>
        <taxon>Lacipirellulaceae</taxon>
        <taxon>Aeoliella</taxon>
    </lineage>
</organism>
<feature type="chain" id="PRO_5022126190" description="Nickel uptake substrate-specific transmembrane region" evidence="1">
    <location>
        <begin position="28"/>
        <end position="187"/>
    </location>
</feature>
<dbReference type="GO" id="GO:0030246">
    <property type="term" value="F:carbohydrate binding"/>
    <property type="evidence" value="ECO:0007669"/>
    <property type="project" value="InterPro"/>
</dbReference>
<keyword evidence="3" id="KW-1185">Reference proteome</keyword>
<dbReference type="RefSeq" id="WP_145248566.1">
    <property type="nucleotide sequence ID" value="NZ_CP036278.1"/>
</dbReference>
<evidence type="ECO:0008006" key="4">
    <source>
        <dbReference type="Google" id="ProtNLM"/>
    </source>
</evidence>
<evidence type="ECO:0000313" key="3">
    <source>
        <dbReference type="Proteomes" id="UP000315750"/>
    </source>
</evidence>
<dbReference type="KEGG" id="amuc:Pan181_36300"/>
<feature type="signal peptide" evidence="1">
    <location>
        <begin position="1"/>
        <end position="27"/>
    </location>
</feature>
<dbReference type="OrthoDB" id="284841at2"/>
<evidence type="ECO:0000313" key="2">
    <source>
        <dbReference type="EMBL" id="QDU57414.1"/>
    </source>
</evidence>
<name>A0A518ARS0_9BACT</name>
<dbReference type="SUPFAM" id="SSF49452">
    <property type="entry name" value="Starch-binding domain-like"/>
    <property type="match status" value="1"/>
</dbReference>
<evidence type="ECO:0000256" key="1">
    <source>
        <dbReference type="SAM" id="SignalP"/>
    </source>
</evidence>
<dbReference type="EMBL" id="CP036278">
    <property type="protein sequence ID" value="QDU57414.1"/>
    <property type="molecule type" value="Genomic_DNA"/>
</dbReference>
<accession>A0A518ARS0</accession>
<dbReference type="AlphaFoldDB" id="A0A518ARS0"/>
<keyword evidence="1" id="KW-0732">Signal</keyword>
<protein>
    <recommendedName>
        <fullName evidence="4">Nickel uptake substrate-specific transmembrane region</fullName>
    </recommendedName>
</protein>
<gene>
    <name evidence="2" type="ORF">Pan181_36300</name>
</gene>
<reference evidence="2 3" key="1">
    <citation type="submission" date="2019-02" db="EMBL/GenBank/DDBJ databases">
        <title>Deep-cultivation of Planctomycetes and their phenomic and genomic characterization uncovers novel biology.</title>
        <authorList>
            <person name="Wiegand S."/>
            <person name="Jogler M."/>
            <person name="Boedeker C."/>
            <person name="Pinto D."/>
            <person name="Vollmers J."/>
            <person name="Rivas-Marin E."/>
            <person name="Kohn T."/>
            <person name="Peeters S.H."/>
            <person name="Heuer A."/>
            <person name="Rast P."/>
            <person name="Oberbeckmann S."/>
            <person name="Bunk B."/>
            <person name="Jeske O."/>
            <person name="Meyerdierks A."/>
            <person name="Storesund J.E."/>
            <person name="Kallscheuer N."/>
            <person name="Luecker S."/>
            <person name="Lage O.M."/>
            <person name="Pohl T."/>
            <person name="Merkel B.J."/>
            <person name="Hornburger P."/>
            <person name="Mueller R.-W."/>
            <person name="Bruemmer F."/>
            <person name="Labrenz M."/>
            <person name="Spormann A.M."/>
            <person name="Op den Camp H."/>
            <person name="Overmann J."/>
            <person name="Amann R."/>
            <person name="Jetten M.S.M."/>
            <person name="Mascher T."/>
            <person name="Medema M.H."/>
            <person name="Devos D.P."/>
            <person name="Kaster A.-K."/>
            <person name="Ovreas L."/>
            <person name="Rohde M."/>
            <person name="Galperin M.Y."/>
            <person name="Jogler C."/>
        </authorList>
    </citation>
    <scope>NUCLEOTIDE SEQUENCE [LARGE SCALE GENOMIC DNA]</scope>
    <source>
        <strain evidence="2 3">Pan181</strain>
    </source>
</reference>
<dbReference type="Proteomes" id="UP000315750">
    <property type="component" value="Chromosome"/>
</dbReference>
<proteinExistence type="predicted"/>
<sequence length="187" mass="19536" precursor="true">MIRSSRLGYTVRIVTVMALLTGQQVIAAPPVEQAPQVEEAASSVDVALSEGGVLQGYVVDAQGVPAMGIEVKLTAPDGQMVSTISDHKGRFGYRGLAGAAYQLETENGVVACRAWTAEAAPPRAATSLLVVHDDTLVRGQWSAPPMVNHTTGRLKRAFTNPFFVATVVGAAIAIPVAIHNANDDSSS</sequence>